<dbReference type="InterPro" id="IPR017441">
    <property type="entry name" value="Protein_kinase_ATP_BS"/>
</dbReference>
<keyword evidence="9" id="KW-0812">Transmembrane</keyword>
<keyword evidence="6 7" id="KW-0067">ATP-binding</keyword>
<evidence type="ECO:0000256" key="2">
    <source>
        <dbReference type="ARBA" id="ARBA00022527"/>
    </source>
</evidence>
<dbReference type="InterPro" id="IPR008271">
    <property type="entry name" value="Ser/Thr_kinase_AS"/>
</dbReference>
<evidence type="ECO:0000256" key="7">
    <source>
        <dbReference type="PROSITE-ProRule" id="PRU10141"/>
    </source>
</evidence>
<gene>
    <name evidence="11" type="ORF">OG308_30905</name>
</gene>
<proteinExistence type="predicted"/>
<protein>
    <recommendedName>
        <fullName evidence="1">non-specific serine/threonine protein kinase</fullName>
        <ecNumber evidence="1">2.7.11.1</ecNumber>
    </recommendedName>
</protein>
<dbReference type="PANTHER" id="PTHR43289">
    <property type="entry name" value="MITOGEN-ACTIVATED PROTEIN KINASE KINASE KINASE 20-RELATED"/>
    <property type="match status" value="1"/>
</dbReference>
<keyword evidence="12" id="KW-1185">Reference proteome</keyword>
<dbReference type="Gene3D" id="1.10.510.10">
    <property type="entry name" value="Transferase(Phosphotransferase) domain 1"/>
    <property type="match status" value="1"/>
</dbReference>
<dbReference type="GO" id="GO:0016301">
    <property type="term" value="F:kinase activity"/>
    <property type="evidence" value="ECO:0007669"/>
    <property type="project" value="UniProtKB-KW"/>
</dbReference>
<dbReference type="EMBL" id="CP109527">
    <property type="protein sequence ID" value="WTY35627.1"/>
    <property type="molecule type" value="Genomic_DNA"/>
</dbReference>
<evidence type="ECO:0000313" key="11">
    <source>
        <dbReference type="EMBL" id="WTY35627.1"/>
    </source>
</evidence>
<keyword evidence="9" id="KW-0472">Membrane</keyword>
<dbReference type="EC" id="2.7.11.1" evidence="1"/>
<evidence type="ECO:0000256" key="9">
    <source>
        <dbReference type="SAM" id="Phobius"/>
    </source>
</evidence>
<keyword evidence="4 7" id="KW-0547">Nucleotide-binding</keyword>
<evidence type="ECO:0000313" key="12">
    <source>
        <dbReference type="Proteomes" id="UP001621418"/>
    </source>
</evidence>
<evidence type="ECO:0000256" key="8">
    <source>
        <dbReference type="SAM" id="MobiDB-lite"/>
    </source>
</evidence>
<feature type="transmembrane region" description="Helical" evidence="9">
    <location>
        <begin position="457"/>
        <end position="476"/>
    </location>
</feature>
<evidence type="ECO:0000256" key="5">
    <source>
        <dbReference type="ARBA" id="ARBA00022777"/>
    </source>
</evidence>
<evidence type="ECO:0000256" key="1">
    <source>
        <dbReference type="ARBA" id="ARBA00012513"/>
    </source>
</evidence>
<dbReference type="CDD" id="cd14014">
    <property type="entry name" value="STKc_PknB_like"/>
    <property type="match status" value="1"/>
</dbReference>
<feature type="transmembrane region" description="Helical" evidence="9">
    <location>
        <begin position="428"/>
        <end position="450"/>
    </location>
</feature>
<evidence type="ECO:0000256" key="3">
    <source>
        <dbReference type="ARBA" id="ARBA00022679"/>
    </source>
</evidence>
<organism evidence="11 12">
    <name type="scientific">Nocardia salmonicida</name>
    <dbReference type="NCBI Taxonomy" id="53431"/>
    <lineage>
        <taxon>Bacteria</taxon>
        <taxon>Bacillati</taxon>
        <taxon>Actinomycetota</taxon>
        <taxon>Actinomycetes</taxon>
        <taxon>Mycobacteriales</taxon>
        <taxon>Nocardiaceae</taxon>
        <taxon>Nocardia</taxon>
    </lineage>
</organism>
<dbReference type="PANTHER" id="PTHR43289:SF6">
    <property type="entry name" value="SERINE_THREONINE-PROTEIN KINASE NEKL-3"/>
    <property type="match status" value="1"/>
</dbReference>
<dbReference type="Gene3D" id="3.30.200.20">
    <property type="entry name" value="Phosphorylase Kinase, domain 1"/>
    <property type="match status" value="1"/>
</dbReference>
<reference evidence="11 12" key="1">
    <citation type="submission" date="2022-10" db="EMBL/GenBank/DDBJ databases">
        <title>The complete genomes of actinobacterial strains from the NBC collection.</title>
        <authorList>
            <person name="Joergensen T.S."/>
            <person name="Alvarez Arevalo M."/>
            <person name="Sterndorff E.B."/>
            <person name="Faurdal D."/>
            <person name="Vuksanovic O."/>
            <person name="Mourched A.-S."/>
            <person name="Charusanti P."/>
            <person name="Shaw S."/>
            <person name="Blin K."/>
            <person name="Weber T."/>
        </authorList>
    </citation>
    <scope>NUCLEOTIDE SEQUENCE [LARGE SCALE GENOMIC DNA]</scope>
    <source>
        <strain evidence="11 12">NBC_01413</strain>
    </source>
</reference>
<dbReference type="SMART" id="SM00220">
    <property type="entry name" value="S_TKc"/>
    <property type="match status" value="1"/>
</dbReference>
<sequence>MLESGAGFAGYRLERVLGRGGMGTVYLAEHPRLPRSVALKLLNREFSADQELQRRFEREADVVAQLDHPSIVGVYDRGRDDGYLWIAMQFIRGTDAATWDSRAHEPGVTARLIGETASALDYANQHGVLHRDVKPGNILIADAEHGREIRAVLTDFGIARVATADTQLTATGTFTATLAYASPEQLSGELVDHRSDQYSLACTLFAMYAGHPPYTATNPGQVVAGHLSHPVPRLTTVRTDLPPAVDDVIARAMAKRRDERFSSATEFTDAIRDALEGKHVAAPTLRQPWTAPAHQVPGSGEHAQRPWTDPAQQWHGSGGHPRQSALPAHGHDVRQHSPQAQGSGGHLQPGWGPAEYGAPVGDLRMYPMAAGRQWYPTPVGGPEPSKAAAFFVGIVTLLFSLSIAAFLVYGITETLEEIDEGKDPSGSFMAIAILTVVVAFTGSGAVLLLCARTAGRVMSIISAVLVGLFALFGVIGSAIGEVYAATAAAAAVFVLAAALVGFAASSSTGRWIRYRKAVRESRWR</sequence>
<dbReference type="RefSeq" id="WP_364653049.1">
    <property type="nucleotide sequence ID" value="NZ_CP109527.1"/>
</dbReference>
<dbReference type="PROSITE" id="PS00108">
    <property type="entry name" value="PROTEIN_KINASE_ST"/>
    <property type="match status" value="1"/>
</dbReference>
<dbReference type="Proteomes" id="UP001621418">
    <property type="component" value="Chromosome"/>
</dbReference>
<name>A0ABZ1N754_9NOCA</name>
<keyword evidence="3" id="KW-0808">Transferase</keyword>
<dbReference type="PROSITE" id="PS00107">
    <property type="entry name" value="PROTEIN_KINASE_ATP"/>
    <property type="match status" value="1"/>
</dbReference>
<evidence type="ECO:0000259" key="10">
    <source>
        <dbReference type="PROSITE" id="PS50011"/>
    </source>
</evidence>
<dbReference type="InterPro" id="IPR011009">
    <property type="entry name" value="Kinase-like_dom_sf"/>
</dbReference>
<keyword evidence="5 11" id="KW-0418">Kinase</keyword>
<feature type="transmembrane region" description="Helical" evidence="9">
    <location>
        <begin position="387"/>
        <end position="408"/>
    </location>
</feature>
<feature type="binding site" evidence="7">
    <location>
        <position position="40"/>
    </location>
    <ligand>
        <name>ATP</name>
        <dbReference type="ChEBI" id="CHEBI:30616"/>
    </ligand>
</feature>
<dbReference type="Pfam" id="PF00069">
    <property type="entry name" value="Pkinase"/>
    <property type="match status" value="1"/>
</dbReference>
<evidence type="ECO:0000256" key="4">
    <source>
        <dbReference type="ARBA" id="ARBA00022741"/>
    </source>
</evidence>
<dbReference type="PROSITE" id="PS50011">
    <property type="entry name" value="PROTEIN_KINASE_DOM"/>
    <property type="match status" value="1"/>
</dbReference>
<keyword evidence="9" id="KW-1133">Transmembrane helix</keyword>
<dbReference type="InterPro" id="IPR000719">
    <property type="entry name" value="Prot_kinase_dom"/>
</dbReference>
<accession>A0ABZ1N754</accession>
<dbReference type="SUPFAM" id="SSF56112">
    <property type="entry name" value="Protein kinase-like (PK-like)"/>
    <property type="match status" value="1"/>
</dbReference>
<keyword evidence="2" id="KW-0723">Serine/threonine-protein kinase</keyword>
<feature type="transmembrane region" description="Helical" evidence="9">
    <location>
        <begin position="482"/>
        <end position="505"/>
    </location>
</feature>
<feature type="region of interest" description="Disordered" evidence="8">
    <location>
        <begin position="283"/>
        <end position="353"/>
    </location>
</feature>
<evidence type="ECO:0000256" key="6">
    <source>
        <dbReference type="ARBA" id="ARBA00022840"/>
    </source>
</evidence>
<feature type="domain" description="Protein kinase" evidence="10">
    <location>
        <begin position="11"/>
        <end position="275"/>
    </location>
</feature>